<dbReference type="AlphaFoldDB" id="A0A7S8IYX1"/>
<reference evidence="2 3" key="1">
    <citation type="journal article" date="2020" name="ISME J.">
        <title>Enrichment and physiological characterization of a novel comammox Nitrospira indicates ammonium inhibition of complete nitrification.</title>
        <authorList>
            <person name="Sakoula D."/>
            <person name="Koch H."/>
            <person name="Frank J."/>
            <person name="Jetten M.S.M."/>
            <person name="van Kessel M.A.H.J."/>
            <person name="Lucker S."/>
        </authorList>
    </citation>
    <scope>NUCLEOTIDE SEQUENCE [LARGE SCALE GENOMIC DNA]</scope>
    <source>
        <strain evidence="2">Comreactor17</strain>
    </source>
</reference>
<dbReference type="PANTHER" id="PTHR46889">
    <property type="entry name" value="TRANSPOSASE INSF FOR INSERTION SEQUENCE IS3B-RELATED"/>
    <property type="match status" value="1"/>
</dbReference>
<evidence type="ECO:0000313" key="3">
    <source>
        <dbReference type="Proteomes" id="UP000593737"/>
    </source>
</evidence>
<name>A0A7S8IYX1_9BACT</name>
<dbReference type="Gene3D" id="3.30.420.10">
    <property type="entry name" value="Ribonuclease H-like superfamily/Ribonuclease H"/>
    <property type="match status" value="1"/>
</dbReference>
<protein>
    <submittedName>
        <fullName evidence="2">Integrase catalytic region</fullName>
    </submittedName>
</protein>
<dbReference type="Proteomes" id="UP000593737">
    <property type="component" value="Chromosome"/>
</dbReference>
<dbReference type="GO" id="GO:0015074">
    <property type="term" value="P:DNA integration"/>
    <property type="evidence" value="ECO:0007669"/>
    <property type="project" value="InterPro"/>
</dbReference>
<feature type="domain" description="Integrase catalytic" evidence="1">
    <location>
        <begin position="31"/>
        <end position="210"/>
    </location>
</feature>
<dbReference type="GO" id="GO:0003676">
    <property type="term" value="F:nucleic acid binding"/>
    <property type="evidence" value="ECO:0007669"/>
    <property type="project" value="InterPro"/>
</dbReference>
<dbReference type="KEGG" id="nkf:Nkreftii_001405"/>
<dbReference type="SUPFAM" id="SSF53098">
    <property type="entry name" value="Ribonuclease H-like"/>
    <property type="match status" value="1"/>
</dbReference>
<dbReference type="InterPro" id="IPR001584">
    <property type="entry name" value="Integrase_cat-core"/>
</dbReference>
<dbReference type="PROSITE" id="PS50994">
    <property type="entry name" value="INTEGRASE"/>
    <property type="match status" value="1"/>
</dbReference>
<gene>
    <name evidence="2" type="ORF">Nkreftii_001405</name>
</gene>
<dbReference type="InterPro" id="IPR012337">
    <property type="entry name" value="RNaseH-like_sf"/>
</dbReference>
<dbReference type="NCBIfam" id="NF033516">
    <property type="entry name" value="transpos_IS3"/>
    <property type="match status" value="1"/>
</dbReference>
<accession>A0A7S8IYX1</accession>
<dbReference type="InterPro" id="IPR050900">
    <property type="entry name" value="Transposase_IS3/IS150/IS904"/>
</dbReference>
<dbReference type="InterPro" id="IPR036397">
    <property type="entry name" value="RNaseH_sf"/>
</dbReference>
<dbReference type="PANTHER" id="PTHR46889:SF4">
    <property type="entry name" value="TRANSPOSASE INSO FOR INSERTION SEQUENCE ELEMENT IS911B-RELATED"/>
    <property type="match status" value="1"/>
</dbReference>
<dbReference type="InterPro" id="IPR048020">
    <property type="entry name" value="Transpos_IS3"/>
</dbReference>
<sequence>MLRGQTSHRGNKKAVYRVLRQKRWLVHQRSRTPRPRVQGWISRASRSDERWAMDVTHIPCGQDGWAHLAAVIDCHDREIVGYEFALRSRAKEAERAVEAACLQRFGTLRPANARVLRSDNGLIFQSRRFRQTCRDYRLQQEFITPYTPDQNGLIERFFRSLKDECVWQHTFQMFEKARRIIRDWVHWYNEERPHSALGYRSPVQYRTQQATQVA</sequence>
<evidence type="ECO:0000313" key="2">
    <source>
        <dbReference type="EMBL" id="QPD03631.1"/>
    </source>
</evidence>
<dbReference type="Pfam" id="PF13683">
    <property type="entry name" value="rve_3"/>
    <property type="match status" value="1"/>
</dbReference>
<organism evidence="2 3">
    <name type="scientific">Candidatus Nitrospira kreftii</name>
    <dbReference type="NCBI Taxonomy" id="2652173"/>
    <lineage>
        <taxon>Bacteria</taxon>
        <taxon>Pseudomonadati</taxon>
        <taxon>Nitrospirota</taxon>
        <taxon>Nitrospiria</taxon>
        <taxon>Nitrospirales</taxon>
        <taxon>Nitrospiraceae</taxon>
        <taxon>Nitrospira</taxon>
    </lineage>
</organism>
<dbReference type="EMBL" id="CP047423">
    <property type="protein sequence ID" value="QPD03631.1"/>
    <property type="molecule type" value="Genomic_DNA"/>
</dbReference>
<proteinExistence type="predicted"/>
<evidence type="ECO:0000259" key="1">
    <source>
        <dbReference type="PROSITE" id="PS50994"/>
    </source>
</evidence>